<evidence type="ECO:0000256" key="4">
    <source>
        <dbReference type="ARBA" id="ARBA00023125"/>
    </source>
</evidence>
<keyword evidence="2" id="KW-0902">Two-component regulatory system</keyword>
<keyword evidence="5" id="KW-0804">Transcription</keyword>
<keyword evidence="3" id="KW-0805">Transcription regulation</keyword>
<evidence type="ECO:0000256" key="3">
    <source>
        <dbReference type="ARBA" id="ARBA00023015"/>
    </source>
</evidence>
<dbReference type="InterPro" id="IPR011006">
    <property type="entry name" value="CheY-like_superfamily"/>
</dbReference>
<keyword evidence="1 6" id="KW-0597">Phosphoprotein</keyword>
<dbReference type="InterPro" id="IPR001789">
    <property type="entry name" value="Sig_transdc_resp-reg_receiver"/>
</dbReference>
<keyword evidence="4" id="KW-0238">DNA-binding</keyword>
<dbReference type="PROSITE" id="PS50110">
    <property type="entry name" value="RESPONSE_REGULATORY"/>
    <property type="match status" value="1"/>
</dbReference>
<gene>
    <name evidence="8" type="ORF">DBZ45_03875</name>
</gene>
<evidence type="ECO:0000256" key="1">
    <source>
        <dbReference type="ARBA" id="ARBA00022553"/>
    </source>
</evidence>
<dbReference type="InterPro" id="IPR039420">
    <property type="entry name" value="WalR-like"/>
</dbReference>
<dbReference type="Gene3D" id="3.40.50.2300">
    <property type="match status" value="1"/>
</dbReference>
<proteinExistence type="predicted"/>
<name>A0A328HKF9_ARTGO</name>
<dbReference type="OrthoDB" id="3197131at2"/>
<organism evidence="8 9">
    <name type="scientific">Arthrobacter globiformis</name>
    <dbReference type="NCBI Taxonomy" id="1665"/>
    <lineage>
        <taxon>Bacteria</taxon>
        <taxon>Bacillati</taxon>
        <taxon>Actinomycetota</taxon>
        <taxon>Actinomycetes</taxon>
        <taxon>Micrococcales</taxon>
        <taxon>Micrococcaceae</taxon>
        <taxon>Arthrobacter</taxon>
    </lineage>
</organism>
<dbReference type="PANTHER" id="PTHR48111">
    <property type="entry name" value="REGULATOR OF RPOS"/>
    <property type="match status" value="1"/>
</dbReference>
<feature type="modified residue" description="4-aspartylphosphate" evidence="6">
    <location>
        <position position="55"/>
    </location>
</feature>
<dbReference type="Proteomes" id="UP000249166">
    <property type="component" value="Unassembled WGS sequence"/>
</dbReference>
<dbReference type="GO" id="GO:0000976">
    <property type="term" value="F:transcription cis-regulatory region binding"/>
    <property type="evidence" value="ECO:0007669"/>
    <property type="project" value="TreeGrafter"/>
</dbReference>
<feature type="domain" description="Response regulatory" evidence="7">
    <location>
        <begin position="6"/>
        <end position="119"/>
    </location>
</feature>
<dbReference type="Pfam" id="PF00072">
    <property type="entry name" value="Response_reg"/>
    <property type="match status" value="1"/>
</dbReference>
<evidence type="ECO:0000313" key="9">
    <source>
        <dbReference type="Proteomes" id="UP000249166"/>
    </source>
</evidence>
<comment type="caution">
    <text evidence="8">The sequence shown here is derived from an EMBL/GenBank/DDBJ whole genome shotgun (WGS) entry which is preliminary data.</text>
</comment>
<dbReference type="GO" id="GO:0006355">
    <property type="term" value="P:regulation of DNA-templated transcription"/>
    <property type="evidence" value="ECO:0007669"/>
    <property type="project" value="TreeGrafter"/>
</dbReference>
<evidence type="ECO:0000313" key="8">
    <source>
        <dbReference type="EMBL" id="RAM38641.1"/>
    </source>
</evidence>
<reference evidence="8 9" key="1">
    <citation type="submission" date="2018-04" db="EMBL/GenBank/DDBJ databases">
        <title>Bacteria isolated from cave deposits of Manipur.</title>
        <authorList>
            <person name="Sahoo D."/>
            <person name="Sarangthem I."/>
            <person name="Nandeibam J."/>
        </authorList>
    </citation>
    <scope>NUCLEOTIDE SEQUENCE [LARGE SCALE GENOMIC DNA]</scope>
    <source>
        <strain evidence="9">mrc11</strain>
    </source>
</reference>
<dbReference type="PANTHER" id="PTHR48111:SF1">
    <property type="entry name" value="TWO-COMPONENT RESPONSE REGULATOR ORR33"/>
    <property type="match status" value="1"/>
</dbReference>
<dbReference type="EMBL" id="QLNP01000047">
    <property type="protein sequence ID" value="RAM38641.1"/>
    <property type="molecule type" value="Genomic_DNA"/>
</dbReference>
<protein>
    <recommendedName>
        <fullName evidence="7">Response regulatory domain-containing protein</fullName>
    </recommendedName>
</protein>
<dbReference type="GO" id="GO:0000156">
    <property type="term" value="F:phosphorelay response regulator activity"/>
    <property type="evidence" value="ECO:0007669"/>
    <property type="project" value="TreeGrafter"/>
</dbReference>
<evidence type="ECO:0000259" key="7">
    <source>
        <dbReference type="PROSITE" id="PS50110"/>
    </source>
</evidence>
<dbReference type="SUPFAM" id="SSF52172">
    <property type="entry name" value="CheY-like"/>
    <property type="match status" value="1"/>
</dbReference>
<dbReference type="RefSeq" id="WP_111902680.1">
    <property type="nucleotide sequence ID" value="NZ_QLNP01000047.1"/>
</dbReference>
<evidence type="ECO:0000256" key="2">
    <source>
        <dbReference type="ARBA" id="ARBA00023012"/>
    </source>
</evidence>
<dbReference type="GO" id="GO:0005829">
    <property type="term" value="C:cytosol"/>
    <property type="evidence" value="ECO:0007669"/>
    <property type="project" value="TreeGrafter"/>
</dbReference>
<dbReference type="AlphaFoldDB" id="A0A328HKF9"/>
<dbReference type="SMART" id="SM00448">
    <property type="entry name" value="REC"/>
    <property type="match status" value="1"/>
</dbReference>
<sequence>MASLGVAVVIEDDADMRNLLRAVLEQTGFAVYTAASGLEGVDLVQRRHPRVVTVDVGLPDVDGLEVLRRIRQFSSARVVMLTGRADESDIDEALHCGADEYVTKPFRPRDLRTRIEALLAAGTAGPVHHAV</sequence>
<evidence type="ECO:0000256" key="5">
    <source>
        <dbReference type="ARBA" id="ARBA00023163"/>
    </source>
</evidence>
<accession>A0A328HKF9</accession>
<evidence type="ECO:0000256" key="6">
    <source>
        <dbReference type="PROSITE-ProRule" id="PRU00169"/>
    </source>
</evidence>
<dbReference type="GO" id="GO:0032993">
    <property type="term" value="C:protein-DNA complex"/>
    <property type="evidence" value="ECO:0007669"/>
    <property type="project" value="TreeGrafter"/>
</dbReference>